<dbReference type="PANTHER" id="PTHR46890:SF1">
    <property type="entry name" value="REVERSE TRANSCRIPTASE DOMAIN-CONTAINING PROTEIN"/>
    <property type="match status" value="1"/>
</dbReference>
<feature type="non-terminal residue" evidence="1">
    <location>
        <position position="84"/>
    </location>
</feature>
<dbReference type="Proteomes" id="UP000265520">
    <property type="component" value="Unassembled WGS sequence"/>
</dbReference>
<comment type="caution">
    <text evidence="1">The sequence shown here is derived from an EMBL/GenBank/DDBJ whole genome shotgun (WGS) entry which is preliminary data.</text>
</comment>
<keyword evidence="2" id="KW-1185">Reference proteome</keyword>
<dbReference type="InterPro" id="IPR052343">
    <property type="entry name" value="Retrotransposon-Effector_Assoc"/>
</dbReference>
<evidence type="ECO:0000313" key="2">
    <source>
        <dbReference type="Proteomes" id="UP000265520"/>
    </source>
</evidence>
<protein>
    <submittedName>
        <fullName evidence="1">LINE-1 reverse transcriptase like</fullName>
    </submittedName>
</protein>
<keyword evidence="1" id="KW-0548">Nucleotidyltransferase</keyword>
<name>A0A392Q2X7_9FABA</name>
<proteinExistence type="predicted"/>
<organism evidence="1 2">
    <name type="scientific">Trifolium medium</name>
    <dbReference type="NCBI Taxonomy" id="97028"/>
    <lineage>
        <taxon>Eukaryota</taxon>
        <taxon>Viridiplantae</taxon>
        <taxon>Streptophyta</taxon>
        <taxon>Embryophyta</taxon>
        <taxon>Tracheophyta</taxon>
        <taxon>Spermatophyta</taxon>
        <taxon>Magnoliopsida</taxon>
        <taxon>eudicotyledons</taxon>
        <taxon>Gunneridae</taxon>
        <taxon>Pentapetalae</taxon>
        <taxon>rosids</taxon>
        <taxon>fabids</taxon>
        <taxon>Fabales</taxon>
        <taxon>Fabaceae</taxon>
        <taxon>Papilionoideae</taxon>
        <taxon>50 kb inversion clade</taxon>
        <taxon>NPAAA clade</taxon>
        <taxon>Hologalegina</taxon>
        <taxon>IRL clade</taxon>
        <taxon>Trifolieae</taxon>
        <taxon>Trifolium</taxon>
    </lineage>
</organism>
<dbReference type="GO" id="GO:0003964">
    <property type="term" value="F:RNA-directed DNA polymerase activity"/>
    <property type="evidence" value="ECO:0007669"/>
    <property type="project" value="UniProtKB-KW"/>
</dbReference>
<sequence>MLRRFGFCDKWRAWMRACVCSGNMSVLVNGCPTEEISIKRGLKQGDPLAPHLFLLVAEGLGALMRRAVEIDRFKPFRVGRDGVP</sequence>
<dbReference type="PANTHER" id="PTHR46890">
    <property type="entry name" value="NON-LTR RETROLELEMENT REVERSE TRANSCRIPTASE-LIKE PROTEIN-RELATED"/>
    <property type="match status" value="1"/>
</dbReference>
<keyword evidence="1" id="KW-0808">Transferase</keyword>
<accession>A0A392Q2X7</accession>
<dbReference type="EMBL" id="LXQA010108997">
    <property type="protein sequence ID" value="MCI18199.1"/>
    <property type="molecule type" value="Genomic_DNA"/>
</dbReference>
<dbReference type="AlphaFoldDB" id="A0A392Q2X7"/>
<keyword evidence="1" id="KW-0695">RNA-directed DNA polymerase</keyword>
<evidence type="ECO:0000313" key="1">
    <source>
        <dbReference type="EMBL" id="MCI18199.1"/>
    </source>
</evidence>
<reference evidence="1 2" key="1">
    <citation type="journal article" date="2018" name="Front. Plant Sci.">
        <title>Red Clover (Trifolium pratense) and Zigzag Clover (T. medium) - A Picture of Genomic Similarities and Differences.</title>
        <authorList>
            <person name="Dluhosova J."/>
            <person name="Istvanek J."/>
            <person name="Nedelnik J."/>
            <person name="Repkova J."/>
        </authorList>
    </citation>
    <scope>NUCLEOTIDE SEQUENCE [LARGE SCALE GENOMIC DNA]</scope>
    <source>
        <strain evidence="2">cv. 10/8</strain>
        <tissue evidence="1">Leaf</tissue>
    </source>
</reference>